<feature type="transmembrane region" description="Helical" evidence="6">
    <location>
        <begin position="103"/>
        <end position="123"/>
    </location>
</feature>
<dbReference type="GO" id="GO:0016020">
    <property type="term" value="C:membrane"/>
    <property type="evidence" value="ECO:0007669"/>
    <property type="project" value="UniProtKB-SubCell"/>
</dbReference>
<dbReference type="PANTHER" id="PTHR33048:SF157">
    <property type="entry name" value="INTEGRAL MEMBRANE PROTEIN"/>
    <property type="match status" value="1"/>
</dbReference>
<feature type="transmembrane region" description="Helical" evidence="6">
    <location>
        <begin position="135"/>
        <end position="157"/>
    </location>
</feature>
<comment type="similarity">
    <text evidence="5">Belongs to the SAT4 family.</text>
</comment>
<keyword evidence="4 6" id="KW-0472">Membrane</keyword>
<evidence type="ECO:0000256" key="4">
    <source>
        <dbReference type="ARBA" id="ARBA00023136"/>
    </source>
</evidence>
<dbReference type="AlphaFoldDB" id="A0A1Z1CCZ7"/>
<protein>
    <submittedName>
        <fullName evidence="8">Putative GNAT acetyltransferase</fullName>
    </submittedName>
</protein>
<sequence>MIQRAELNLTKIARKLEWAIQMMQVLQLGAIKLSFVFFFRRIFVVNKSSRFAHVTTAMIVVISLWIVAFFFGFLLACKDHTSIWWNAASQNSCFNFLAFENGFALSDSLMDVMIMAMPVPMVWRLHMTTGRKIAVTGIFAFGLLAVIASLERLIVFYQAKHVAFKPGTDTDLLKTLILFWSLIESVMALLAVCLPALHTLFRKSSLESVIRSVRTMASLGSETRRSQVSHTDIENRSESTTSYAQMVPRDAPHARIENIAMRDLSSKASQQIVPQGEIAVNTTFTQIYDVI</sequence>
<feature type="transmembrane region" description="Helical" evidence="6">
    <location>
        <begin position="18"/>
        <end position="39"/>
    </location>
</feature>
<evidence type="ECO:0000256" key="1">
    <source>
        <dbReference type="ARBA" id="ARBA00004141"/>
    </source>
</evidence>
<evidence type="ECO:0000313" key="8">
    <source>
        <dbReference type="EMBL" id="ANM86703.1"/>
    </source>
</evidence>
<dbReference type="GO" id="GO:0016740">
    <property type="term" value="F:transferase activity"/>
    <property type="evidence" value="ECO:0007669"/>
    <property type="project" value="UniProtKB-KW"/>
</dbReference>
<dbReference type="EMBL" id="KX264293">
    <property type="protein sequence ID" value="ANM86703.1"/>
    <property type="molecule type" value="Genomic_DNA"/>
</dbReference>
<evidence type="ECO:0000256" key="3">
    <source>
        <dbReference type="ARBA" id="ARBA00022989"/>
    </source>
</evidence>
<dbReference type="PANTHER" id="PTHR33048">
    <property type="entry name" value="PTH11-LIKE INTEGRAL MEMBRANE PROTEIN (AFU_ORTHOLOGUE AFUA_5G11245)"/>
    <property type="match status" value="1"/>
</dbReference>
<keyword evidence="3 6" id="KW-1133">Transmembrane helix</keyword>
<accession>A0A1Z1CCZ7</accession>
<name>A0A1Z1CCZ7_CLAUC</name>
<evidence type="ECO:0000256" key="6">
    <source>
        <dbReference type="SAM" id="Phobius"/>
    </source>
</evidence>
<evidence type="ECO:0000259" key="7">
    <source>
        <dbReference type="Pfam" id="PF20684"/>
    </source>
</evidence>
<dbReference type="InterPro" id="IPR049326">
    <property type="entry name" value="Rhodopsin_dom_fungi"/>
</dbReference>
<reference evidence="8" key="1">
    <citation type="submission" date="2016-05" db="EMBL/GenBank/DDBJ databases">
        <title>Lichen genome sequencing reveals its rich biosynthetic potential.</title>
        <authorList>
            <person name="Bertrand R.L."/>
            <person name="Abdel-Hameed M."/>
            <person name="Sorensen J.L."/>
        </authorList>
    </citation>
    <scope>NUCLEOTIDE SEQUENCE</scope>
</reference>
<feature type="transmembrane region" description="Helical" evidence="6">
    <location>
        <begin position="51"/>
        <end position="76"/>
    </location>
</feature>
<feature type="domain" description="Rhodopsin" evidence="7">
    <location>
        <begin position="11"/>
        <end position="203"/>
    </location>
</feature>
<evidence type="ECO:0000256" key="2">
    <source>
        <dbReference type="ARBA" id="ARBA00022692"/>
    </source>
</evidence>
<proteinExistence type="inferred from homology"/>
<dbReference type="Pfam" id="PF20684">
    <property type="entry name" value="Fung_rhodopsin"/>
    <property type="match status" value="1"/>
</dbReference>
<dbReference type="InterPro" id="IPR052337">
    <property type="entry name" value="SAT4-like"/>
</dbReference>
<comment type="subcellular location">
    <subcellularLocation>
        <location evidence="1">Membrane</location>
        <topology evidence="1">Multi-pass membrane protein</topology>
    </subcellularLocation>
</comment>
<evidence type="ECO:0000256" key="5">
    <source>
        <dbReference type="ARBA" id="ARBA00038359"/>
    </source>
</evidence>
<feature type="transmembrane region" description="Helical" evidence="6">
    <location>
        <begin position="177"/>
        <end position="201"/>
    </location>
</feature>
<organism evidence="8">
    <name type="scientific">Cladonia uncialis subsp. uncialis</name>
    <dbReference type="NCBI Taxonomy" id="180999"/>
    <lineage>
        <taxon>Eukaryota</taxon>
        <taxon>Fungi</taxon>
        <taxon>Dikarya</taxon>
        <taxon>Ascomycota</taxon>
        <taxon>Pezizomycotina</taxon>
        <taxon>Lecanoromycetes</taxon>
        <taxon>OSLEUM clade</taxon>
        <taxon>Lecanoromycetidae</taxon>
        <taxon>Lecanorales</taxon>
        <taxon>Lecanorineae</taxon>
        <taxon>Cladoniaceae</taxon>
        <taxon>Cladonia</taxon>
    </lineage>
</organism>
<keyword evidence="2 6" id="KW-0812">Transmembrane</keyword>
<keyword evidence="8" id="KW-0808">Transferase</keyword>